<keyword evidence="2" id="KW-0813">Transport</keyword>
<dbReference type="AlphaFoldDB" id="A0A916Z0D1"/>
<keyword evidence="3" id="KW-1003">Cell membrane</keyword>
<name>A0A916Z0D1_9SPHN</name>
<evidence type="ECO:0000256" key="1">
    <source>
        <dbReference type="ARBA" id="ARBA00004429"/>
    </source>
</evidence>
<evidence type="ECO:0000256" key="8">
    <source>
        <dbReference type="ARBA" id="ARBA00035655"/>
    </source>
</evidence>
<keyword evidence="6 9" id="KW-1133">Transmembrane helix</keyword>
<evidence type="ECO:0000256" key="3">
    <source>
        <dbReference type="ARBA" id="ARBA00022475"/>
    </source>
</evidence>
<evidence type="ECO:0000256" key="7">
    <source>
        <dbReference type="ARBA" id="ARBA00023136"/>
    </source>
</evidence>
<evidence type="ECO:0000313" key="10">
    <source>
        <dbReference type="EMBL" id="GGD69855.1"/>
    </source>
</evidence>
<reference evidence="10" key="1">
    <citation type="journal article" date="2014" name="Int. J. Syst. Evol. Microbiol.">
        <title>Complete genome sequence of Corynebacterium casei LMG S-19264T (=DSM 44701T), isolated from a smear-ripened cheese.</title>
        <authorList>
            <consortium name="US DOE Joint Genome Institute (JGI-PGF)"/>
            <person name="Walter F."/>
            <person name="Albersmeier A."/>
            <person name="Kalinowski J."/>
            <person name="Ruckert C."/>
        </authorList>
    </citation>
    <scope>NUCLEOTIDE SEQUENCE</scope>
    <source>
        <strain evidence="10">CGMCC 1.15360</strain>
    </source>
</reference>
<dbReference type="Proteomes" id="UP000612349">
    <property type="component" value="Unassembled WGS sequence"/>
</dbReference>
<feature type="transmembrane region" description="Helical" evidence="9">
    <location>
        <begin position="60"/>
        <end position="81"/>
    </location>
</feature>
<keyword evidence="11" id="KW-1185">Reference proteome</keyword>
<comment type="similarity">
    <text evidence="8">Belongs to the TsuA/YedE (TC 9.B.102) family.</text>
</comment>
<evidence type="ECO:0000256" key="9">
    <source>
        <dbReference type="SAM" id="Phobius"/>
    </source>
</evidence>
<sequence>MTPIALSLPGFPDAAPGAGLAGGILIGLAAALMLLGLGRIAGISGITARVVGLGGGIDRAAAVAFLVGLPVGAAIIAMAQGGLPANFAGPIPLIIAGLLVGIGTRLGSGCTSGHGVCGVSRLSTRSLVATGTFMVAGIATVAIMNALGLEVLS</sequence>
<evidence type="ECO:0000256" key="4">
    <source>
        <dbReference type="ARBA" id="ARBA00022519"/>
    </source>
</evidence>
<dbReference type="RefSeq" id="WP_066777744.1">
    <property type="nucleotide sequence ID" value="NZ_BMIP01000003.1"/>
</dbReference>
<keyword evidence="4" id="KW-0997">Cell inner membrane</keyword>
<proteinExistence type="inferred from homology"/>
<evidence type="ECO:0000313" key="11">
    <source>
        <dbReference type="Proteomes" id="UP000612349"/>
    </source>
</evidence>
<feature type="transmembrane region" description="Helical" evidence="9">
    <location>
        <begin position="87"/>
        <end position="106"/>
    </location>
</feature>
<dbReference type="GO" id="GO:0005886">
    <property type="term" value="C:plasma membrane"/>
    <property type="evidence" value="ECO:0007669"/>
    <property type="project" value="UniProtKB-SubCell"/>
</dbReference>
<comment type="caution">
    <text evidence="10">The sequence shown here is derived from an EMBL/GenBank/DDBJ whole genome shotgun (WGS) entry which is preliminary data.</text>
</comment>
<reference evidence="10" key="2">
    <citation type="submission" date="2020-09" db="EMBL/GenBank/DDBJ databases">
        <authorList>
            <person name="Sun Q."/>
            <person name="Zhou Y."/>
        </authorList>
    </citation>
    <scope>NUCLEOTIDE SEQUENCE</scope>
    <source>
        <strain evidence="10">CGMCC 1.15360</strain>
    </source>
</reference>
<keyword evidence="7 9" id="KW-0472">Membrane</keyword>
<protein>
    <submittedName>
        <fullName evidence="10">Membrane protein</fullName>
    </submittedName>
</protein>
<evidence type="ECO:0000256" key="2">
    <source>
        <dbReference type="ARBA" id="ARBA00022448"/>
    </source>
</evidence>
<dbReference type="PANTHER" id="PTHR30574:SF1">
    <property type="entry name" value="SULPHUR TRANSPORT DOMAIN-CONTAINING PROTEIN"/>
    <property type="match status" value="1"/>
</dbReference>
<keyword evidence="5 9" id="KW-0812">Transmembrane</keyword>
<feature type="transmembrane region" description="Helical" evidence="9">
    <location>
        <begin position="127"/>
        <end position="147"/>
    </location>
</feature>
<gene>
    <name evidence="10" type="ORF">GCM10010990_19220</name>
</gene>
<evidence type="ECO:0000256" key="5">
    <source>
        <dbReference type="ARBA" id="ARBA00022692"/>
    </source>
</evidence>
<evidence type="ECO:0000256" key="6">
    <source>
        <dbReference type="ARBA" id="ARBA00022989"/>
    </source>
</evidence>
<accession>A0A916Z0D1</accession>
<comment type="subcellular location">
    <subcellularLocation>
        <location evidence="1">Cell inner membrane</location>
        <topology evidence="1">Multi-pass membrane protein</topology>
    </subcellularLocation>
</comment>
<feature type="transmembrane region" description="Helical" evidence="9">
    <location>
        <begin position="20"/>
        <end position="40"/>
    </location>
</feature>
<dbReference type="PANTHER" id="PTHR30574">
    <property type="entry name" value="INNER MEMBRANE PROTEIN YEDE"/>
    <property type="match status" value="1"/>
</dbReference>
<dbReference type="EMBL" id="BMIP01000003">
    <property type="protein sequence ID" value="GGD69855.1"/>
    <property type="molecule type" value="Genomic_DNA"/>
</dbReference>
<dbReference type="OrthoDB" id="9814020at2"/>
<dbReference type="InterPro" id="IPR007272">
    <property type="entry name" value="Sulf_transp_TsuA/YedE"/>
</dbReference>
<organism evidence="10 11">
    <name type="scientific">Croceicoccus mobilis</name>
    <dbReference type="NCBI Taxonomy" id="1703339"/>
    <lineage>
        <taxon>Bacteria</taxon>
        <taxon>Pseudomonadati</taxon>
        <taxon>Pseudomonadota</taxon>
        <taxon>Alphaproteobacteria</taxon>
        <taxon>Sphingomonadales</taxon>
        <taxon>Erythrobacteraceae</taxon>
        <taxon>Croceicoccus</taxon>
    </lineage>
</organism>